<organism evidence="3 4">
    <name type="scientific">Brevundimonas denitrificans</name>
    <dbReference type="NCBI Taxonomy" id="1443434"/>
    <lineage>
        <taxon>Bacteria</taxon>
        <taxon>Pseudomonadati</taxon>
        <taxon>Pseudomonadota</taxon>
        <taxon>Alphaproteobacteria</taxon>
        <taxon>Caulobacterales</taxon>
        <taxon>Caulobacteraceae</taxon>
        <taxon>Brevundimonas</taxon>
    </lineage>
</organism>
<keyword evidence="1" id="KW-0472">Membrane</keyword>
<evidence type="ECO:0000313" key="4">
    <source>
        <dbReference type="Proteomes" id="UP001156921"/>
    </source>
</evidence>
<keyword evidence="4" id="KW-1185">Reference proteome</keyword>
<dbReference type="InterPro" id="IPR007621">
    <property type="entry name" value="TPM_dom"/>
</dbReference>
<dbReference type="PANTHER" id="PTHR30373:SF8">
    <property type="entry name" value="BLL7265 PROTEIN"/>
    <property type="match status" value="1"/>
</dbReference>
<evidence type="ECO:0000313" key="3">
    <source>
        <dbReference type="EMBL" id="GLS01978.1"/>
    </source>
</evidence>
<gene>
    <name evidence="3" type="ORF">GCM10007859_19980</name>
</gene>
<keyword evidence="1" id="KW-0812">Transmembrane</keyword>
<accession>A0ABQ6BJ48</accession>
<name>A0ABQ6BJ48_9CAUL</name>
<dbReference type="Proteomes" id="UP001156921">
    <property type="component" value="Unassembled WGS sequence"/>
</dbReference>
<comment type="caution">
    <text evidence="3">The sequence shown here is derived from an EMBL/GenBank/DDBJ whole genome shotgun (WGS) entry which is preliminary data.</text>
</comment>
<dbReference type="RefSeq" id="WP_284222845.1">
    <property type="nucleotide sequence ID" value="NZ_BSOY01000045.1"/>
</dbReference>
<sequence length="230" mass="24627">MVIKLTPQVQSRIGDAIAAAEAKTSGEIFCVLARQVSSYRDISLGWAAAAALLLPLGLIPFGFDPAWIPGLGDGWQAAHLSSTDVVVGQSLAAYALIQSAVFVTVFMLTSIPGVRRIVTPRSVRRARVRRAAMEQFLAHGLHITRERTGVLIFAALSDHQVEVVADEGIYSKVDHAVWADAVEALVKGMKNNDPAAGFETAIGLCADVLAEHFPPGHSNPNEVEDRLVLI</sequence>
<evidence type="ECO:0000259" key="2">
    <source>
        <dbReference type="Pfam" id="PF04536"/>
    </source>
</evidence>
<reference evidence="4" key="1">
    <citation type="journal article" date="2019" name="Int. J. Syst. Evol. Microbiol.">
        <title>The Global Catalogue of Microorganisms (GCM) 10K type strain sequencing project: providing services to taxonomists for standard genome sequencing and annotation.</title>
        <authorList>
            <consortium name="The Broad Institute Genomics Platform"/>
            <consortium name="The Broad Institute Genome Sequencing Center for Infectious Disease"/>
            <person name="Wu L."/>
            <person name="Ma J."/>
        </authorList>
    </citation>
    <scope>NUCLEOTIDE SEQUENCE [LARGE SCALE GENOMIC DNA]</scope>
    <source>
        <strain evidence="4">NBRC 110107</strain>
    </source>
</reference>
<dbReference type="EMBL" id="BSOY01000045">
    <property type="protein sequence ID" value="GLS01978.1"/>
    <property type="molecule type" value="Genomic_DNA"/>
</dbReference>
<dbReference type="PANTHER" id="PTHR30373">
    <property type="entry name" value="UPF0603 PROTEIN YGCG"/>
    <property type="match status" value="1"/>
</dbReference>
<evidence type="ECO:0000256" key="1">
    <source>
        <dbReference type="SAM" id="Phobius"/>
    </source>
</evidence>
<dbReference type="Gene3D" id="3.10.310.50">
    <property type="match status" value="1"/>
</dbReference>
<protein>
    <submittedName>
        <fullName evidence="3">Membrane protein</fullName>
    </submittedName>
</protein>
<proteinExistence type="predicted"/>
<dbReference type="Pfam" id="PF04536">
    <property type="entry name" value="TPM_phosphatase"/>
    <property type="match status" value="1"/>
</dbReference>
<keyword evidence="1" id="KW-1133">Transmembrane helix</keyword>
<feature type="transmembrane region" description="Helical" evidence="1">
    <location>
        <begin position="91"/>
        <end position="114"/>
    </location>
</feature>
<feature type="transmembrane region" description="Helical" evidence="1">
    <location>
        <begin position="44"/>
        <end position="63"/>
    </location>
</feature>
<feature type="domain" description="TPM" evidence="2">
    <location>
        <begin position="116"/>
        <end position="203"/>
    </location>
</feature>